<dbReference type="PANTHER" id="PTHR30329">
    <property type="entry name" value="STATOR ELEMENT OF FLAGELLAR MOTOR COMPLEX"/>
    <property type="match status" value="1"/>
</dbReference>
<dbReference type="AlphaFoldDB" id="A0A7R8WWD2"/>
<evidence type="ECO:0000256" key="3">
    <source>
        <dbReference type="ARBA" id="ARBA00023237"/>
    </source>
</evidence>
<organism evidence="4">
    <name type="scientific">Cyprideis torosa</name>
    <dbReference type="NCBI Taxonomy" id="163714"/>
    <lineage>
        <taxon>Eukaryota</taxon>
        <taxon>Metazoa</taxon>
        <taxon>Ecdysozoa</taxon>
        <taxon>Arthropoda</taxon>
        <taxon>Crustacea</taxon>
        <taxon>Oligostraca</taxon>
        <taxon>Ostracoda</taxon>
        <taxon>Podocopa</taxon>
        <taxon>Podocopida</taxon>
        <taxon>Cytherocopina</taxon>
        <taxon>Cytheroidea</taxon>
        <taxon>Cytherideidae</taxon>
        <taxon>Cyprideis</taxon>
    </lineage>
</organism>
<dbReference type="PROSITE" id="PS51123">
    <property type="entry name" value="OMPA_2"/>
    <property type="match status" value="1"/>
</dbReference>
<keyword evidence="2" id="KW-0472">Membrane</keyword>
<dbReference type="SUPFAM" id="SSF103088">
    <property type="entry name" value="OmpA-like"/>
    <property type="match status" value="1"/>
</dbReference>
<dbReference type="OrthoDB" id="6408603at2759"/>
<dbReference type="Gene3D" id="3.30.1330.60">
    <property type="entry name" value="OmpA-like domain"/>
    <property type="match status" value="1"/>
</dbReference>
<dbReference type="InterPro" id="IPR006665">
    <property type="entry name" value="OmpA-like"/>
</dbReference>
<dbReference type="CDD" id="cd07185">
    <property type="entry name" value="OmpA_C-like"/>
    <property type="match status" value="1"/>
</dbReference>
<evidence type="ECO:0000256" key="1">
    <source>
        <dbReference type="ARBA" id="ARBA00004442"/>
    </source>
</evidence>
<proteinExistence type="predicted"/>
<dbReference type="GO" id="GO:0016020">
    <property type="term" value="C:membrane"/>
    <property type="evidence" value="ECO:0007669"/>
    <property type="project" value="InterPro"/>
</dbReference>
<accession>A0A7R8WWD2</accession>
<gene>
    <name evidence="4" type="ORF">CTOB1V02_LOCUS16960</name>
</gene>
<evidence type="ECO:0000256" key="2">
    <source>
        <dbReference type="ARBA" id="ARBA00023136"/>
    </source>
</evidence>
<dbReference type="Pfam" id="PF00691">
    <property type="entry name" value="OmpA"/>
    <property type="match status" value="1"/>
</dbReference>
<dbReference type="InterPro" id="IPR050330">
    <property type="entry name" value="Bact_OuterMem_StrucFunc"/>
</dbReference>
<comment type="subcellular location">
    <subcellularLocation>
        <location evidence="1">Cell outer membrane</location>
    </subcellularLocation>
</comment>
<keyword evidence="3" id="KW-0998">Cell outer membrane</keyword>
<name>A0A7R8WWD2_9CRUS</name>
<dbReference type="PANTHER" id="PTHR30329:SF21">
    <property type="entry name" value="LIPOPROTEIN YIAD-RELATED"/>
    <property type="match status" value="1"/>
</dbReference>
<dbReference type="InterPro" id="IPR006664">
    <property type="entry name" value="OMP_bac"/>
</dbReference>
<dbReference type="EMBL" id="OB716961">
    <property type="protein sequence ID" value="CAD7239145.1"/>
    <property type="molecule type" value="Genomic_DNA"/>
</dbReference>
<sequence length="112" mass="12303">MAAKTVEEQTIGDAESIESAAGAAVISEGRTSAPMLPIYFDFDNSNIRQDQIERAVNNANFLKENSEVVVRIEGNCDSRGTNEYNMALGERRAISAKKYLVNLGVDDDRMIT</sequence>
<feature type="non-terminal residue" evidence="4">
    <location>
        <position position="112"/>
    </location>
</feature>
<reference evidence="4" key="1">
    <citation type="submission" date="2020-11" db="EMBL/GenBank/DDBJ databases">
        <authorList>
            <person name="Tran Van P."/>
        </authorList>
    </citation>
    <scope>NUCLEOTIDE SEQUENCE</scope>
</reference>
<evidence type="ECO:0000313" key="4">
    <source>
        <dbReference type="EMBL" id="CAD7239145.1"/>
    </source>
</evidence>
<dbReference type="PRINTS" id="PR01021">
    <property type="entry name" value="OMPADOMAIN"/>
</dbReference>
<dbReference type="InterPro" id="IPR036737">
    <property type="entry name" value="OmpA-like_sf"/>
</dbReference>
<protein>
    <submittedName>
        <fullName evidence="4">Uncharacterized protein</fullName>
    </submittedName>
</protein>